<evidence type="ECO:0000256" key="1">
    <source>
        <dbReference type="ARBA" id="ARBA00008857"/>
    </source>
</evidence>
<dbReference type="Proteomes" id="UP000199387">
    <property type="component" value="Unassembled WGS sequence"/>
</dbReference>
<sequence length="313" mass="36150">MSKQITLTDYYAYLEKKGLSKSTVATYRSSINRFVAWLEQKEAHEMADGGLTALQKAFQKHIQLFKKTAGKDLKLKAGTINLTIRHLKQCFSWMLANKLVPDNPAQEIKYIPEDRLKTKWITEQQERKLFAELRLLLGNPKQYRKVIREYAMIALMYFTSARVEELCNIKLVDIQINERSGWVYLYGKDNKQRKVDLNKSIRKLLTQYLNEYEGSLKSGYLFDSQRSGQVTTRAVQYIVENYAKRLNMSNLTCHALRHTCLHNLVKAGVPLSTVAEIAGHLKADGTPNIDMTLRYIKPGEEEKADAMEMISWD</sequence>
<dbReference type="Gene3D" id="1.10.150.130">
    <property type="match status" value="1"/>
</dbReference>
<dbReference type="SUPFAM" id="SSF56349">
    <property type="entry name" value="DNA breaking-rejoining enzymes"/>
    <property type="match status" value="1"/>
</dbReference>
<dbReference type="Gene3D" id="1.10.443.10">
    <property type="entry name" value="Intergrase catalytic core"/>
    <property type="match status" value="1"/>
</dbReference>
<keyword evidence="4" id="KW-0233">DNA recombination</keyword>
<organism evidence="8 9">
    <name type="scientific">Melghirimyces thermohalophilus</name>
    <dbReference type="NCBI Taxonomy" id="1236220"/>
    <lineage>
        <taxon>Bacteria</taxon>
        <taxon>Bacillati</taxon>
        <taxon>Bacillota</taxon>
        <taxon>Bacilli</taxon>
        <taxon>Bacillales</taxon>
        <taxon>Thermoactinomycetaceae</taxon>
        <taxon>Melghirimyces</taxon>
    </lineage>
</organism>
<evidence type="ECO:0000313" key="8">
    <source>
        <dbReference type="EMBL" id="SDC04403.1"/>
    </source>
</evidence>
<comment type="similarity">
    <text evidence="1">Belongs to the 'phage' integrase family.</text>
</comment>
<protein>
    <submittedName>
        <fullName evidence="8">Integrase/recombinase XerD</fullName>
    </submittedName>
</protein>
<dbReference type="Pfam" id="PF13495">
    <property type="entry name" value="Phage_int_SAM_4"/>
    <property type="match status" value="1"/>
</dbReference>
<dbReference type="InterPro" id="IPR013762">
    <property type="entry name" value="Integrase-like_cat_sf"/>
</dbReference>
<dbReference type="STRING" id="1236220.SAMN04488112_102178"/>
<accession>A0A1G6IDG1</accession>
<dbReference type="RefSeq" id="WP_169835476.1">
    <property type="nucleotide sequence ID" value="NZ_FMZA01000002.1"/>
</dbReference>
<dbReference type="InterPro" id="IPR002104">
    <property type="entry name" value="Integrase_catalytic"/>
</dbReference>
<dbReference type="GO" id="GO:0006310">
    <property type="term" value="P:DNA recombination"/>
    <property type="evidence" value="ECO:0007669"/>
    <property type="project" value="UniProtKB-KW"/>
</dbReference>
<keyword evidence="2" id="KW-0229">DNA integration</keyword>
<evidence type="ECO:0000256" key="5">
    <source>
        <dbReference type="PROSITE-ProRule" id="PRU01248"/>
    </source>
</evidence>
<feature type="domain" description="Tyr recombinase" evidence="6">
    <location>
        <begin position="116"/>
        <end position="308"/>
    </location>
</feature>
<dbReference type="EMBL" id="FMZA01000002">
    <property type="protein sequence ID" value="SDC04403.1"/>
    <property type="molecule type" value="Genomic_DNA"/>
</dbReference>
<evidence type="ECO:0000259" key="7">
    <source>
        <dbReference type="PROSITE" id="PS51900"/>
    </source>
</evidence>
<keyword evidence="9" id="KW-1185">Reference proteome</keyword>
<dbReference type="PANTHER" id="PTHR30349:SF41">
    <property type="entry name" value="INTEGRASE_RECOMBINASE PROTEIN MJ0367-RELATED"/>
    <property type="match status" value="1"/>
</dbReference>
<dbReference type="GO" id="GO:0015074">
    <property type="term" value="P:DNA integration"/>
    <property type="evidence" value="ECO:0007669"/>
    <property type="project" value="UniProtKB-KW"/>
</dbReference>
<dbReference type="InterPro" id="IPR044068">
    <property type="entry name" value="CB"/>
</dbReference>
<dbReference type="AlphaFoldDB" id="A0A1G6IDG1"/>
<dbReference type="GO" id="GO:0003677">
    <property type="term" value="F:DNA binding"/>
    <property type="evidence" value="ECO:0007669"/>
    <property type="project" value="UniProtKB-UniRule"/>
</dbReference>
<keyword evidence="3 5" id="KW-0238">DNA-binding</keyword>
<evidence type="ECO:0000313" key="9">
    <source>
        <dbReference type="Proteomes" id="UP000199387"/>
    </source>
</evidence>
<dbReference type="InterPro" id="IPR050090">
    <property type="entry name" value="Tyrosine_recombinase_XerCD"/>
</dbReference>
<evidence type="ECO:0000256" key="3">
    <source>
        <dbReference type="ARBA" id="ARBA00023125"/>
    </source>
</evidence>
<dbReference type="InterPro" id="IPR010998">
    <property type="entry name" value="Integrase_recombinase_N"/>
</dbReference>
<dbReference type="Pfam" id="PF00589">
    <property type="entry name" value="Phage_integrase"/>
    <property type="match status" value="1"/>
</dbReference>
<dbReference type="PANTHER" id="PTHR30349">
    <property type="entry name" value="PHAGE INTEGRASE-RELATED"/>
    <property type="match status" value="1"/>
</dbReference>
<reference evidence="8 9" key="1">
    <citation type="submission" date="2016-10" db="EMBL/GenBank/DDBJ databases">
        <authorList>
            <person name="de Groot N.N."/>
        </authorList>
    </citation>
    <scope>NUCLEOTIDE SEQUENCE [LARGE SCALE GENOMIC DNA]</scope>
    <source>
        <strain evidence="8 9">DSM 45514</strain>
    </source>
</reference>
<dbReference type="PROSITE" id="PS51900">
    <property type="entry name" value="CB"/>
    <property type="match status" value="1"/>
</dbReference>
<dbReference type="InterPro" id="IPR011010">
    <property type="entry name" value="DNA_brk_join_enz"/>
</dbReference>
<gene>
    <name evidence="8" type="ORF">SAMN04488112_102178</name>
</gene>
<evidence type="ECO:0000256" key="4">
    <source>
        <dbReference type="ARBA" id="ARBA00023172"/>
    </source>
</evidence>
<dbReference type="PROSITE" id="PS51898">
    <property type="entry name" value="TYR_RECOMBINASE"/>
    <property type="match status" value="1"/>
</dbReference>
<evidence type="ECO:0000259" key="6">
    <source>
        <dbReference type="PROSITE" id="PS51898"/>
    </source>
</evidence>
<name>A0A1G6IDG1_9BACL</name>
<proteinExistence type="inferred from homology"/>
<evidence type="ECO:0000256" key="2">
    <source>
        <dbReference type="ARBA" id="ARBA00022908"/>
    </source>
</evidence>
<dbReference type="InterPro" id="IPR004107">
    <property type="entry name" value="Integrase_SAM-like_N"/>
</dbReference>
<feature type="domain" description="Core-binding (CB)" evidence="7">
    <location>
        <begin position="1"/>
        <end position="95"/>
    </location>
</feature>